<accession>A0ABU6P659</accession>
<dbReference type="Proteomes" id="UP001342826">
    <property type="component" value="Unassembled WGS sequence"/>
</dbReference>
<evidence type="ECO:0000313" key="1">
    <source>
        <dbReference type="EMBL" id="MED4403661.1"/>
    </source>
</evidence>
<comment type="caution">
    <text evidence="1">The sequence shown here is derived from an EMBL/GenBank/DDBJ whole genome shotgun (WGS) entry which is preliminary data.</text>
</comment>
<sequence length="264" mass="30461">MSFFNKVIASIGIGTAKVDTKISSSRVIQGGDIQGIIQISGGQTDQEIEGIKLHLMTRYVYDETDHPINCIIYTYKVDEQFIIEKEEVKELPFSFQIPFHTPMTIKDPDTLKNIPRVWIDTDLDIRYALHSRDYDPISIDPSAVYETIIELIEGIGFKRRNMKNISAPNHFKTDHPYVQRFKFFPSCEKYSGSLNNLDVYMLQEKAETVVYFEAEKKAKGVIDSIKEELDVEEHHEKITLLNDDVIKNRDVISEQFAHIISRLV</sequence>
<dbReference type="RefSeq" id="WP_066225783.1">
    <property type="nucleotide sequence ID" value="NZ_JARTFQ010000006.1"/>
</dbReference>
<evidence type="ECO:0000313" key="2">
    <source>
        <dbReference type="Proteomes" id="UP001342826"/>
    </source>
</evidence>
<proteinExistence type="predicted"/>
<dbReference type="InterPro" id="IPR009776">
    <property type="entry name" value="Spore_0_M"/>
</dbReference>
<dbReference type="Pfam" id="PF07070">
    <property type="entry name" value="Spo0M"/>
    <property type="match status" value="1"/>
</dbReference>
<dbReference type="GeneID" id="301139824"/>
<reference evidence="1 2" key="1">
    <citation type="submission" date="2023-03" db="EMBL/GenBank/DDBJ databases">
        <title>Bacillus Genome Sequencing.</title>
        <authorList>
            <person name="Dunlap C."/>
        </authorList>
    </citation>
    <scope>NUCLEOTIDE SEQUENCE [LARGE SCALE GENOMIC DNA]</scope>
    <source>
        <strain evidence="1 2">NRS-1717</strain>
    </source>
</reference>
<dbReference type="EMBL" id="JARTFS010000018">
    <property type="protein sequence ID" value="MED4403661.1"/>
    <property type="molecule type" value="Genomic_DNA"/>
</dbReference>
<keyword evidence="2" id="KW-1185">Reference proteome</keyword>
<organism evidence="1 2">
    <name type="scientific">Metabacillus fastidiosus</name>
    <dbReference type="NCBI Taxonomy" id="1458"/>
    <lineage>
        <taxon>Bacteria</taxon>
        <taxon>Bacillati</taxon>
        <taxon>Bacillota</taxon>
        <taxon>Bacilli</taxon>
        <taxon>Bacillales</taxon>
        <taxon>Bacillaceae</taxon>
        <taxon>Metabacillus</taxon>
    </lineage>
</organism>
<dbReference type="PANTHER" id="PTHR40053">
    <property type="entry name" value="SPORULATION-CONTROL PROTEIN SPO0M"/>
    <property type="match status" value="1"/>
</dbReference>
<gene>
    <name evidence="1" type="ORF">P9271_20335</name>
</gene>
<dbReference type="PANTHER" id="PTHR40053:SF1">
    <property type="entry name" value="SPORULATION-CONTROL PROTEIN SPO0M"/>
    <property type="match status" value="1"/>
</dbReference>
<name>A0ABU6P659_9BACI</name>
<protein>
    <submittedName>
        <fullName evidence="1">Sporulation protein</fullName>
    </submittedName>
</protein>